<dbReference type="InterPro" id="IPR046335">
    <property type="entry name" value="LacI/GalR-like_sensor"/>
</dbReference>
<dbReference type="InterPro" id="IPR010982">
    <property type="entry name" value="Lambda_DNA-bd_dom_sf"/>
</dbReference>
<sequence>MVTIKDVAKEAGVNPSTVSRVLKNSSSISQKTKDRVQQAMTDLGYVPNLAAQMLASGLTYCVGVVFPPLTSPDRLSEPFFMEILAAINNEASRNKFTVSIATSDTLMDLKDQVQLMYRQRRVDGFIVLYSERKDPVRQYLIKNKIPFVIIGAPVDYKDETTYIDNDNQLMAETAVTYLNQKGHKQILFVTNDQESDVYIERFIGYQKGMQVLGLKSYDSALFDSKQASTLEAFVKTVQKEKITALLIIGDVVSLRIIQFLSYYGIAVPEDMSIVSFNNSSYATILHPYLTTFDINVNRLGRASLHCLVEKVQKRQSKDQKVIVPFTLKKRESVRNLKKARD</sequence>
<organism evidence="6 7">
    <name type="scientific">Streptococcus troglodytae</name>
    <dbReference type="NCBI Taxonomy" id="1111760"/>
    <lineage>
        <taxon>Bacteria</taxon>
        <taxon>Bacillati</taxon>
        <taxon>Bacillota</taxon>
        <taxon>Bacilli</taxon>
        <taxon>Lactobacillales</taxon>
        <taxon>Streptococcaceae</taxon>
        <taxon>Streptococcus</taxon>
    </lineage>
</organism>
<protein>
    <submittedName>
        <fullName evidence="6">Maltose operon transcriptional repressor</fullName>
    </submittedName>
</protein>
<keyword evidence="2" id="KW-0238">DNA-binding</keyword>
<dbReference type="GO" id="GO:0000976">
    <property type="term" value="F:transcription cis-regulatory region binding"/>
    <property type="evidence" value="ECO:0007669"/>
    <property type="project" value="TreeGrafter"/>
</dbReference>
<dbReference type="Gene3D" id="1.10.260.40">
    <property type="entry name" value="lambda repressor-like DNA-binding domains"/>
    <property type="match status" value="1"/>
</dbReference>
<evidence type="ECO:0000313" key="6">
    <source>
        <dbReference type="EMBL" id="BAQ23814.1"/>
    </source>
</evidence>
<dbReference type="PROSITE" id="PS50943">
    <property type="entry name" value="HTH_CROC1"/>
    <property type="match status" value="1"/>
</dbReference>
<keyword evidence="1" id="KW-0805">Transcription regulation</keyword>
<evidence type="ECO:0000259" key="4">
    <source>
        <dbReference type="PROSITE" id="PS50932"/>
    </source>
</evidence>
<dbReference type="KEGG" id="strg:SRT_05530"/>
<evidence type="ECO:0000256" key="1">
    <source>
        <dbReference type="ARBA" id="ARBA00023015"/>
    </source>
</evidence>
<dbReference type="RefSeq" id="WP_128832969.1">
    <property type="nucleotide sequence ID" value="NZ_AP014612.1"/>
</dbReference>
<name>A0A1L7LHX2_9STRE</name>
<keyword evidence="7" id="KW-1185">Reference proteome</keyword>
<dbReference type="CDD" id="cd01392">
    <property type="entry name" value="HTH_LacI"/>
    <property type="match status" value="1"/>
</dbReference>
<evidence type="ECO:0000256" key="2">
    <source>
        <dbReference type="ARBA" id="ARBA00023125"/>
    </source>
</evidence>
<evidence type="ECO:0000259" key="5">
    <source>
        <dbReference type="PROSITE" id="PS50943"/>
    </source>
</evidence>
<reference evidence="6 7" key="1">
    <citation type="journal article" date="2016" name="Microbiol. Immunol.">
        <title>Complete genome sequence of Streptococcus troglodytae TKU31 isolated from the oral cavity of a chimpanzee (Pan troglodytes).</title>
        <authorList>
            <person name="Okamoto M."/>
            <person name="Naito M."/>
            <person name="Miyanohara M."/>
            <person name="Imai S."/>
            <person name="Nomura Y."/>
            <person name="Saito W."/>
            <person name="Momoi Y."/>
            <person name="Takada K."/>
            <person name="Miyabe-Nishiwaki T."/>
            <person name="Tomonaga M."/>
            <person name="Hanada N."/>
        </authorList>
    </citation>
    <scope>NUCLEOTIDE SEQUENCE [LARGE SCALE GENOMIC DNA]</scope>
    <source>
        <strain evidence="7">TKU 31</strain>
    </source>
</reference>
<proteinExistence type="predicted"/>
<dbReference type="PANTHER" id="PTHR30146">
    <property type="entry name" value="LACI-RELATED TRANSCRIPTIONAL REPRESSOR"/>
    <property type="match status" value="1"/>
</dbReference>
<dbReference type="PROSITE" id="PS50932">
    <property type="entry name" value="HTH_LACI_2"/>
    <property type="match status" value="1"/>
</dbReference>
<dbReference type="SUPFAM" id="SSF47413">
    <property type="entry name" value="lambda repressor-like DNA-binding domains"/>
    <property type="match status" value="1"/>
</dbReference>
<feature type="domain" description="HTH lacI-type" evidence="4">
    <location>
        <begin position="2"/>
        <end position="56"/>
    </location>
</feature>
<gene>
    <name evidence="6" type="ORF">SRT_05530</name>
</gene>
<dbReference type="EMBL" id="AP014612">
    <property type="protein sequence ID" value="BAQ23814.1"/>
    <property type="molecule type" value="Genomic_DNA"/>
</dbReference>
<dbReference type="SUPFAM" id="SSF53822">
    <property type="entry name" value="Periplasmic binding protein-like I"/>
    <property type="match status" value="1"/>
</dbReference>
<dbReference type="AlphaFoldDB" id="A0A1L7LHX2"/>
<evidence type="ECO:0000256" key="3">
    <source>
        <dbReference type="ARBA" id="ARBA00023163"/>
    </source>
</evidence>
<dbReference type="Proteomes" id="UP000217758">
    <property type="component" value="Chromosome"/>
</dbReference>
<dbReference type="SMART" id="SM00354">
    <property type="entry name" value="HTH_LACI"/>
    <property type="match status" value="1"/>
</dbReference>
<dbReference type="InterPro" id="IPR001387">
    <property type="entry name" value="Cro/C1-type_HTH"/>
</dbReference>
<dbReference type="PANTHER" id="PTHR30146:SF109">
    <property type="entry name" value="HTH-TYPE TRANSCRIPTIONAL REGULATOR GALS"/>
    <property type="match status" value="1"/>
</dbReference>
<keyword evidence="3" id="KW-0804">Transcription</keyword>
<dbReference type="GO" id="GO:0003700">
    <property type="term" value="F:DNA-binding transcription factor activity"/>
    <property type="evidence" value="ECO:0007669"/>
    <property type="project" value="TreeGrafter"/>
</dbReference>
<dbReference type="InterPro" id="IPR000843">
    <property type="entry name" value="HTH_LacI"/>
</dbReference>
<dbReference type="PRINTS" id="PR00036">
    <property type="entry name" value="HTHLACI"/>
</dbReference>
<evidence type="ECO:0000313" key="7">
    <source>
        <dbReference type="Proteomes" id="UP000217758"/>
    </source>
</evidence>
<dbReference type="InterPro" id="IPR028082">
    <property type="entry name" value="Peripla_BP_I"/>
</dbReference>
<accession>A0A1L7LHX2</accession>
<dbReference type="Pfam" id="PF00356">
    <property type="entry name" value="LacI"/>
    <property type="match status" value="1"/>
</dbReference>
<dbReference type="Pfam" id="PF13377">
    <property type="entry name" value="Peripla_BP_3"/>
    <property type="match status" value="1"/>
</dbReference>
<dbReference type="Gene3D" id="3.40.50.2300">
    <property type="match status" value="2"/>
</dbReference>
<feature type="domain" description="HTH cro/C1-type" evidence="5">
    <location>
        <begin position="3"/>
        <end position="46"/>
    </location>
</feature>
<dbReference type="CDD" id="cd06294">
    <property type="entry name" value="PBP1_MalR-like"/>
    <property type="match status" value="1"/>
</dbReference>